<name>A0ACC0HS23_9ERIC</name>
<accession>A0ACC0HS23</accession>
<reference evidence="1 2" key="1">
    <citation type="journal article" date="2022" name="Plant J.">
        <title>Chromosome-level genome of Camellia lanceoleosa provides a valuable resource for understanding genome evolution and self-incompatibility.</title>
        <authorList>
            <person name="Gong W."/>
            <person name="Xiao S."/>
            <person name="Wang L."/>
            <person name="Liao Z."/>
            <person name="Chang Y."/>
            <person name="Mo W."/>
            <person name="Hu G."/>
            <person name="Li W."/>
            <person name="Zhao G."/>
            <person name="Zhu H."/>
            <person name="Hu X."/>
            <person name="Ji K."/>
            <person name="Xiang X."/>
            <person name="Song Q."/>
            <person name="Yuan D."/>
            <person name="Jin S."/>
            <person name="Zhang L."/>
        </authorList>
    </citation>
    <scope>NUCLEOTIDE SEQUENCE [LARGE SCALE GENOMIC DNA]</scope>
    <source>
        <strain evidence="1">SQ_2022a</strain>
    </source>
</reference>
<evidence type="ECO:0000313" key="1">
    <source>
        <dbReference type="EMBL" id="KAI8015728.1"/>
    </source>
</evidence>
<sequence length="1050" mass="115790">MKVSNDSSCFGDSQNWPPGFRFHPMDEELVLYYLKKKICRKRLKLDIIGETDVYKWDPEELPGISKLKTGDRQWYFFSPRDRKYPNGARSNRATRHGHWKATWKDRNITSNSRVVGVKKTLVFYIGSAPRGGPTDWGMDEDTLDEEELKRCQSARDYALYKVYKKSGPGPKTQENSVKQVNDLASVDNTATNGQVQPPLSDLDEFMNRIADEPLPVQPLAAVSDYVPQEVFGEEETQSTLVNQSFGEANLNERSIHEPHDTEDFLEDFLEMDDLTGPEPTIQPVDNPVETVQFDEFDGLCELDLYQDAAMFIRDVGPMNLGPVSHSYFNNIGNEMVHPVSNQCLNNLENEGVNPVSHLYLNNLGTEMMHPNSHLFYNNLDMANQLDFQLQHHPNDASQINNQMWHHNIVTPTESNQEAIPPPTSGVIYDGSSANFTAGVNQNQNQIVKEDEGGSTWLSSLWAYVESIPATPASASENTALVNRAFERMSSFGRIGGKVKTSAGDTSSASVGNIPYDASEEQLIQICEEVGPVVSFRLVIDRETGKPKGYGFCEYKDEETALSARRNLQGYDINGRQLRVDFAENDKNADKNREQGRGGPGMVANVDPPKQFGGPAIVGNSGFYQPIGLQVAMAAASLMAGLLGGAQASRELNQNGLQGQPTIYSDPLTLHLAKMSRNQLNEVMSELKVMATQNKEHARQLLLSSPQFPKALFQAQIMLGMVTPQMLQMPNILHTSVPLAQPLSQDDVVPTLPGLPPFAQNKMQFGLMARVQEAQVSSLRPNSMAHNQYSDVLQLPTQPRVQVPQLVRNQMFEQGILPGHSGISTLPSIRPLALGGVSTRPPNLVAPSSYLKQQMQPTSLQHQGQAGAVNFAYNGQLVAPNTTFLSSLLIRPLLSDQKFQPGTSILPGIPDMINKDADRTAQGTNVSTWVHKGDTYSSLPSGSSEKANMVHDTSDPLRRPSKLLKLDDGRSMSLAMGVNMSTSVSGQSQVSGAASFGNQTPKAEEAPPVQLPPEMESALLQQVLSLTPEQLSSLPPDQQRQVIQLQQMLLR</sequence>
<organism evidence="1 2">
    <name type="scientific">Camellia lanceoleosa</name>
    <dbReference type="NCBI Taxonomy" id="1840588"/>
    <lineage>
        <taxon>Eukaryota</taxon>
        <taxon>Viridiplantae</taxon>
        <taxon>Streptophyta</taxon>
        <taxon>Embryophyta</taxon>
        <taxon>Tracheophyta</taxon>
        <taxon>Spermatophyta</taxon>
        <taxon>Magnoliopsida</taxon>
        <taxon>eudicotyledons</taxon>
        <taxon>Gunneridae</taxon>
        <taxon>Pentapetalae</taxon>
        <taxon>asterids</taxon>
        <taxon>Ericales</taxon>
        <taxon>Theaceae</taxon>
        <taxon>Camellia</taxon>
    </lineage>
</organism>
<proteinExistence type="predicted"/>
<dbReference type="EMBL" id="CM045761">
    <property type="protein sequence ID" value="KAI8015728.1"/>
    <property type="molecule type" value="Genomic_DNA"/>
</dbReference>
<evidence type="ECO:0000313" key="2">
    <source>
        <dbReference type="Proteomes" id="UP001060215"/>
    </source>
</evidence>
<dbReference type="Proteomes" id="UP001060215">
    <property type="component" value="Chromosome 4"/>
</dbReference>
<keyword evidence="2" id="KW-1185">Reference proteome</keyword>
<protein>
    <submittedName>
        <fullName evidence="1">Cleavage stimulating factor 64</fullName>
    </submittedName>
</protein>
<comment type="caution">
    <text evidence="1">The sequence shown here is derived from an EMBL/GenBank/DDBJ whole genome shotgun (WGS) entry which is preliminary data.</text>
</comment>
<gene>
    <name evidence="1" type="ORF">LOK49_LG05G02852</name>
</gene>